<sequence>MLRKLVIDIGNTRIKTGLFVGEELCMVVSFQGMKECIDHCATLEFSHTIVSSVKWDKHELESIIPFPFLFFDHGIRLPIHNKYNTPHTLGLDRLAAVMGARAWGNHGPALAIDLGTCITYDVINAADEYLGGAISPGVSMRFEAMHRQTARLPLATLTTFPPPFIGKDTVSCLQSGVFFGIREELKGMIKSYAHIYPDLKVFICGGDAEYFESLTKDHIFVIPNLVLYGLERILTYNVDK</sequence>
<dbReference type="PANTHER" id="PTHR34265">
    <property type="entry name" value="TYPE III PANTOTHENATE KINASE"/>
    <property type="match status" value="1"/>
</dbReference>
<evidence type="ECO:0000256" key="6">
    <source>
        <dbReference type="ARBA" id="ARBA00012102"/>
    </source>
</evidence>
<accession>A0ABV9SXL8</accession>
<dbReference type="RefSeq" id="WP_377062382.1">
    <property type="nucleotide sequence ID" value="NZ_JBHSJJ010000003.1"/>
</dbReference>
<evidence type="ECO:0000256" key="16">
    <source>
        <dbReference type="HAMAP-Rule" id="MF_01274"/>
    </source>
</evidence>
<feature type="binding site" evidence="16">
    <location>
        <position position="169"/>
    </location>
    <ligand>
        <name>substrate</name>
    </ligand>
</feature>
<evidence type="ECO:0000313" key="17">
    <source>
        <dbReference type="EMBL" id="MFC4871162.1"/>
    </source>
</evidence>
<dbReference type="Pfam" id="PF03309">
    <property type="entry name" value="Pan_kinase"/>
    <property type="match status" value="1"/>
</dbReference>
<keyword evidence="13 16" id="KW-0173">Coenzyme A biosynthesis</keyword>
<keyword evidence="16" id="KW-0479">Metal-binding</keyword>
<keyword evidence="12 16" id="KW-0630">Potassium</keyword>
<feature type="binding site" evidence="16">
    <location>
        <position position="113"/>
    </location>
    <ligand>
        <name>K(+)</name>
        <dbReference type="ChEBI" id="CHEBI:29103"/>
    </ligand>
</feature>
<comment type="cofactor">
    <cofactor evidence="16">
        <name>NH4(+)</name>
        <dbReference type="ChEBI" id="CHEBI:28938"/>
    </cofactor>
    <cofactor evidence="16">
        <name>K(+)</name>
        <dbReference type="ChEBI" id="CHEBI:29103"/>
    </cofactor>
    <text evidence="16">A monovalent cation. Ammonium or potassium.</text>
</comment>
<evidence type="ECO:0000256" key="2">
    <source>
        <dbReference type="ARBA" id="ARBA00001958"/>
    </source>
</evidence>
<gene>
    <name evidence="16" type="primary">coaX</name>
    <name evidence="17" type="ORF">ACFPFU_05650</name>
</gene>
<feature type="binding site" evidence="16">
    <location>
        <position position="83"/>
    </location>
    <ligand>
        <name>substrate</name>
    </ligand>
</feature>
<keyword evidence="18" id="KW-1185">Reference proteome</keyword>
<dbReference type="SUPFAM" id="SSF53067">
    <property type="entry name" value="Actin-like ATPase domain"/>
    <property type="match status" value="2"/>
</dbReference>
<evidence type="ECO:0000256" key="3">
    <source>
        <dbReference type="ARBA" id="ARBA00004496"/>
    </source>
</evidence>
<dbReference type="Gene3D" id="3.30.420.40">
    <property type="match status" value="1"/>
</dbReference>
<dbReference type="EC" id="2.7.1.33" evidence="6 16"/>
<keyword evidence="11 16" id="KW-0067">ATP-binding</keyword>
<evidence type="ECO:0000256" key="11">
    <source>
        <dbReference type="ARBA" id="ARBA00022840"/>
    </source>
</evidence>
<dbReference type="HAMAP" id="MF_01274">
    <property type="entry name" value="Pantothen_kinase_3"/>
    <property type="match status" value="1"/>
</dbReference>
<evidence type="ECO:0000256" key="9">
    <source>
        <dbReference type="ARBA" id="ARBA00022741"/>
    </source>
</evidence>
<evidence type="ECO:0000256" key="13">
    <source>
        <dbReference type="ARBA" id="ARBA00022993"/>
    </source>
</evidence>
<feature type="active site" description="Proton acceptor" evidence="16">
    <location>
        <position position="92"/>
    </location>
</feature>
<keyword evidence="10 16" id="KW-0418">Kinase</keyword>
<dbReference type="CDD" id="cd24015">
    <property type="entry name" value="ASKHA_NBD_PanK-III"/>
    <property type="match status" value="1"/>
</dbReference>
<keyword evidence="7 16" id="KW-0963">Cytoplasm</keyword>
<comment type="similarity">
    <text evidence="14 16">Belongs to the type III pantothenate kinase family.</text>
</comment>
<dbReference type="GO" id="GO:0004594">
    <property type="term" value="F:pantothenate kinase activity"/>
    <property type="evidence" value="ECO:0007669"/>
    <property type="project" value="UniProtKB-EC"/>
</dbReference>
<evidence type="ECO:0000256" key="12">
    <source>
        <dbReference type="ARBA" id="ARBA00022958"/>
    </source>
</evidence>
<protein>
    <recommendedName>
        <fullName evidence="15 16">Type III pantothenate kinase</fullName>
        <ecNumber evidence="6 16">2.7.1.33</ecNumber>
    </recommendedName>
    <alternativeName>
        <fullName evidence="16">PanK-III</fullName>
    </alternativeName>
    <alternativeName>
        <fullName evidence="16">Pantothenic acid kinase</fullName>
    </alternativeName>
</protein>
<comment type="catalytic activity">
    <reaction evidence="1 16">
        <text>(R)-pantothenate + ATP = (R)-4'-phosphopantothenate + ADP + H(+)</text>
        <dbReference type="Rhea" id="RHEA:16373"/>
        <dbReference type="ChEBI" id="CHEBI:10986"/>
        <dbReference type="ChEBI" id="CHEBI:15378"/>
        <dbReference type="ChEBI" id="CHEBI:29032"/>
        <dbReference type="ChEBI" id="CHEBI:30616"/>
        <dbReference type="ChEBI" id="CHEBI:456216"/>
        <dbReference type="EC" id="2.7.1.33"/>
    </reaction>
</comment>
<reference evidence="18" key="1">
    <citation type="journal article" date="2019" name="Int. J. Syst. Evol. Microbiol.">
        <title>The Global Catalogue of Microorganisms (GCM) 10K type strain sequencing project: providing services to taxonomists for standard genome sequencing and annotation.</title>
        <authorList>
            <consortium name="The Broad Institute Genomics Platform"/>
            <consortium name="The Broad Institute Genome Sequencing Center for Infectious Disease"/>
            <person name="Wu L."/>
            <person name="Ma J."/>
        </authorList>
    </citation>
    <scope>NUCLEOTIDE SEQUENCE [LARGE SCALE GENOMIC DNA]</scope>
    <source>
        <strain evidence="18">CGMCC 4.7466</strain>
    </source>
</reference>
<dbReference type="Proteomes" id="UP001595818">
    <property type="component" value="Unassembled WGS sequence"/>
</dbReference>
<evidence type="ECO:0000256" key="14">
    <source>
        <dbReference type="ARBA" id="ARBA00038036"/>
    </source>
</evidence>
<organism evidence="17 18">
    <name type="scientific">Negadavirga shengliensis</name>
    <dbReference type="NCBI Taxonomy" id="1389218"/>
    <lineage>
        <taxon>Bacteria</taxon>
        <taxon>Pseudomonadati</taxon>
        <taxon>Bacteroidota</taxon>
        <taxon>Cytophagia</taxon>
        <taxon>Cytophagales</taxon>
        <taxon>Cyclobacteriaceae</taxon>
        <taxon>Negadavirga</taxon>
    </lineage>
</organism>
<evidence type="ECO:0000256" key="4">
    <source>
        <dbReference type="ARBA" id="ARBA00005225"/>
    </source>
</evidence>
<keyword evidence="8 16" id="KW-0808">Transferase</keyword>
<evidence type="ECO:0000256" key="1">
    <source>
        <dbReference type="ARBA" id="ARBA00001206"/>
    </source>
</evidence>
<dbReference type="InterPro" id="IPR043129">
    <property type="entry name" value="ATPase_NBD"/>
</dbReference>
<evidence type="ECO:0000256" key="10">
    <source>
        <dbReference type="ARBA" id="ARBA00022777"/>
    </source>
</evidence>
<name>A0ABV9SXL8_9BACT</name>
<evidence type="ECO:0000313" key="18">
    <source>
        <dbReference type="Proteomes" id="UP001595818"/>
    </source>
</evidence>
<keyword evidence="9 16" id="KW-0547">Nucleotide-binding</keyword>
<feature type="binding site" evidence="16">
    <location>
        <begin position="8"/>
        <end position="15"/>
    </location>
    <ligand>
        <name>ATP</name>
        <dbReference type="ChEBI" id="CHEBI:30616"/>
    </ligand>
</feature>
<dbReference type="EMBL" id="JBHSJJ010000003">
    <property type="protein sequence ID" value="MFC4871162.1"/>
    <property type="molecule type" value="Genomic_DNA"/>
</dbReference>
<comment type="cofactor">
    <cofactor evidence="2">
        <name>K(+)</name>
        <dbReference type="ChEBI" id="CHEBI:29103"/>
    </cofactor>
</comment>
<evidence type="ECO:0000256" key="7">
    <source>
        <dbReference type="ARBA" id="ARBA00022490"/>
    </source>
</evidence>
<comment type="caution">
    <text evidence="17">The sequence shown here is derived from an EMBL/GenBank/DDBJ whole genome shotgun (WGS) entry which is preliminary data.</text>
</comment>
<feature type="binding site" evidence="16">
    <location>
        <begin position="90"/>
        <end position="93"/>
    </location>
    <ligand>
        <name>substrate</name>
    </ligand>
</feature>
<evidence type="ECO:0000256" key="15">
    <source>
        <dbReference type="ARBA" id="ARBA00040883"/>
    </source>
</evidence>
<dbReference type="InterPro" id="IPR004619">
    <property type="entry name" value="Type_III_PanK"/>
</dbReference>
<comment type="subcellular location">
    <subcellularLocation>
        <location evidence="3 16">Cytoplasm</location>
    </subcellularLocation>
</comment>
<proteinExistence type="inferred from homology"/>
<feature type="binding site" evidence="16">
    <location>
        <position position="116"/>
    </location>
    <ligand>
        <name>ATP</name>
        <dbReference type="ChEBI" id="CHEBI:30616"/>
    </ligand>
</feature>
<dbReference type="PANTHER" id="PTHR34265:SF1">
    <property type="entry name" value="TYPE III PANTOTHENATE KINASE"/>
    <property type="match status" value="1"/>
</dbReference>
<dbReference type="NCBIfam" id="TIGR00671">
    <property type="entry name" value="baf"/>
    <property type="match status" value="1"/>
</dbReference>
<comment type="pathway">
    <text evidence="4 16">Cofactor biosynthesis; coenzyme A biosynthesis; CoA from (R)-pantothenate: step 1/5.</text>
</comment>
<comment type="subunit">
    <text evidence="5 16">Homodimer.</text>
</comment>
<evidence type="ECO:0000256" key="5">
    <source>
        <dbReference type="ARBA" id="ARBA00011738"/>
    </source>
</evidence>
<evidence type="ECO:0000256" key="8">
    <source>
        <dbReference type="ARBA" id="ARBA00022679"/>
    </source>
</evidence>
<comment type="function">
    <text evidence="16">Catalyzes the phosphorylation of pantothenate (Pan), the first step in CoA biosynthesis.</text>
</comment>